<sequence length="121" mass="14266">MSDRNSHREISSLGYDGFARFRGLAWFLASVARREERATAVGEKGNERRRRGRLEGEEGKEDATVVGEEGKATQREIAVEERKRGWRPRQWEKKRKKGEKKREEGLRLWEKKGKVEGRKRR</sequence>
<organism evidence="2 3">
    <name type="scientific">Ensete ventricosum</name>
    <name type="common">Abyssinian banana</name>
    <name type="synonym">Musa ensete</name>
    <dbReference type="NCBI Taxonomy" id="4639"/>
    <lineage>
        <taxon>Eukaryota</taxon>
        <taxon>Viridiplantae</taxon>
        <taxon>Streptophyta</taxon>
        <taxon>Embryophyta</taxon>
        <taxon>Tracheophyta</taxon>
        <taxon>Spermatophyta</taxon>
        <taxon>Magnoliopsida</taxon>
        <taxon>Liliopsida</taxon>
        <taxon>Zingiberales</taxon>
        <taxon>Musaceae</taxon>
        <taxon>Ensete</taxon>
    </lineage>
</organism>
<evidence type="ECO:0000313" key="3">
    <source>
        <dbReference type="Proteomes" id="UP000287651"/>
    </source>
</evidence>
<gene>
    <name evidence="2" type="ORF">B296_00018785</name>
</gene>
<evidence type="ECO:0000256" key="1">
    <source>
        <dbReference type="SAM" id="MobiDB-lite"/>
    </source>
</evidence>
<feature type="region of interest" description="Disordered" evidence="1">
    <location>
        <begin position="35"/>
        <end position="106"/>
    </location>
</feature>
<name>A0A426ZYY4_ENSVE</name>
<feature type="compositionally biased region" description="Basic residues" evidence="1">
    <location>
        <begin position="84"/>
        <end position="99"/>
    </location>
</feature>
<reference evidence="2 3" key="1">
    <citation type="journal article" date="2014" name="Agronomy (Basel)">
        <title>A Draft Genome Sequence for Ensete ventricosum, the Drought-Tolerant Tree Against Hunger.</title>
        <authorList>
            <person name="Harrison J."/>
            <person name="Moore K.A."/>
            <person name="Paszkiewicz K."/>
            <person name="Jones T."/>
            <person name="Grant M."/>
            <person name="Ambacheew D."/>
            <person name="Muzemil S."/>
            <person name="Studholme D.J."/>
        </authorList>
    </citation>
    <scope>NUCLEOTIDE SEQUENCE [LARGE SCALE GENOMIC DNA]</scope>
</reference>
<protein>
    <submittedName>
        <fullName evidence="2">Uncharacterized protein</fullName>
    </submittedName>
</protein>
<evidence type="ECO:0000313" key="2">
    <source>
        <dbReference type="EMBL" id="RRT69207.1"/>
    </source>
</evidence>
<accession>A0A426ZYY4</accession>
<proteinExistence type="predicted"/>
<dbReference type="EMBL" id="AMZH03004420">
    <property type="protein sequence ID" value="RRT69207.1"/>
    <property type="molecule type" value="Genomic_DNA"/>
</dbReference>
<feature type="compositionally biased region" description="Basic and acidic residues" evidence="1">
    <location>
        <begin position="53"/>
        <end position="83"/>
    </location>
</feature>
<comment type="caution">
    <text evidence="2">The sequence shown here is derived from an EMBL/GenBank/DDBJ whole genome shotgun (WGS) entry which is preliminary data.</text>
</comment>
<dbReference type="AlphaFoldDB" id="A0A426ZYY4"/>
<dbReference type="Proteomes" id="UP000287651">
    <property type="component" value="Unassembled WGS sequence"/>
</dbReference>